<dbReference type="PANTHER" id="PTHR33431:SF12">
    <property type="entry name" value="HIGH MOBILITY GROUP BOX PROTEIN, PUTATIVE (DUF1635)-RELATED"/>
    <property type="match status" value="1"/>
</dbReference>
<name>A0A8J5GXG6_ZINOF</name>
<comment type="caution">
    <text evidence="2">The sequence shown here is derived from an EMBL/GenBank/DDBJ whole genome shotgun (WGS) entry which is preliminary data.</text>
</comment>
<dbReference type="Proteomes" id="UP000734854">
    <property type="component" value="Unassembled WGS sequence"/>
</dbReference>
<evidence type="ECO:0000256" key="1">
    <source>
        <dbReference type="SAM" id="MobiDB-lite"/>
    </source>
</evidence>
<evidence type="ECO:0000313" key="3">
    <source>
        <dbReference type="Proteomes" id="UP000734854"/>
    </source>
</evidence>
<feature type="region of interest" description="Disordered" evidence="1">
    <location>
        <begin position="1"/>
        <end position="66"/>
    </location>
</feature>
<sequence length="401" mass="43730">MLPLHPISHGEALKRRRSASRKSRENDTDGVSELSPTFIPKSVVEEKESGGGRDGRNPWGSAGWGGMRPGWEAATAMATANAVARLQQKSSYLVACTRSSSHKGPIKLAAAGEDFMGMGVGAWSLEDAVNSGFTPVWGLHENLVTESVEELKHKLLCATLELESLRANAKEDMRKNEENISQLLQLLQVITQQRDEAREQLQLLLTNMTQPESPQVRQRRGSSNITESDSLSGTPKNHSYGGSPAHSLFNVAASPELLSMKTQGQDRGQDMASVVMDELAMRPLPQKGKLLQAVLEAGPLLQTLLLAGPLPQWRNPPPLQQFQVPPVSINAHKASSLSQKVATSSNDLAHCSTNLLDSEKSKRELHIHSPDLPKRSVNLTCMRSYDNMSLKRQKTQCTGGA</sequence>
<dbReference type="EMBL" id="JACMSC010000008">
    <property type="protein sequence ID" value="KAG6511911.1"/>
    <property type="molecule type" value="Genomic_DNA"/>
</dbReference>
<feature type="compositionally biased region" description="Polar residues" evidence="1">
    <location>
        <begin position="206"/>
        <end position="237"/>
    </location>
</feature>
<organism evidence="2 3">
    <name type="scientific">Zingiber officinale</name>
    <name type="common">Ginger</name>
    <name type="synonym">Amomum zingiber</name>
    <dbReference type="NCBI Taxonomy" id="94328"/>
    <lineage>
        <taxon>Eukaryota</taxon>
        <taxon>Viridiplantae</taxon>
        <taxon>Streptophyta</taxon>
        <taxon>Embryophyta</taxon>
        <taxon>Tracheophyta</taxon>
        <taxon>Spermatophyta</taxon>
        <taxon>Magnoliopsida</taxon>
        <taxon>Liliopsida</taxon>
        <taxon>Zingiberales</taxon>
        <taxon>Zingiberaceae</taxon>
        <taxon>Zingiber</taxon>
    </lineage>
</organism>
<proteinExistence type="predicted"/>
<protein>
    <submittedName>
        <fullName evidence="2">Uncharacterized protein</fullName>
    </submittedName>
</protein>
<feature type="region of interest" description="Disordered" evidence="1">
    <location>
        <begin position="206"/>
        <end position="246"/>
    </location>
</feature>
<keyword evidence="3" id="KW-1185">Reference proteome</keyword>
<evidence type="ECO:0000313" key="2">
    <source>
        <dbReference type="EMBL" id="KAG6511911.1"/>
    </source>
</evidence>
<dbReference type="PANTHER" id="PTHR33431">
    <property type="entry name" value="ENABLED-LIKE PROTEIN (DUF1635)"/>
    <property type="match status" value="1"/>
</dbReference>
<dbReference type="Pfam" id="PF07795">
    <property type="entry name" value="DUF1635"/>
    <property type="match status" value="1"/>
</dbReference>
<accession>A0A8J5GXG6</accession>
<feature type="compositionally biased region" description="Basic and acidic residues" evidence="1">
    <location>
        <begin position="43"/>
        <end position="56"/>
    </location>
</feature>
<dbReference type="AlphaFoldDB" id="A0A8J5GXG6"/>
<gene>
    <name evidence="2" type="ORF">ZIOFF_029990</name>
</gene>
<dbReference type="InterPro" id="IPR012862">
    <property type="entry name" value="DUF1635"/>
</dbReference>
<reference evidence="2 3" key="1">
    <citation type="submission" date="2020-08" db="EMBL/GenBank/DDBJ databases">
        <title>Plant Genome Project.</title>
        <authorList>
            <person name="Zhang R.-G."/>
        </authorList>
    </citation>
    <scope>NUCLEOTIDE SEQUENCE [LARGE SCALE GENOMIC DNA]</scope>
    <source>
        <tissue evidence="2">Rhizome</tissue>
    </source>
</reference>